<dbReference type="Pfam" id="PF00561">
    <property type="entry name" value="Abhydrolase_1"/>
    <property type="match status" value="1"/>
</dbReference>
<feature type="domain" description="AB hydrolase-1" evidence="12">
    <location>
        <begin position="67"/>
        <end position="308"/>
    </location>
</feature>
<name>A0ABD0YUE7_9HEMI</name>
<proteinExistence type="inferred from homology"/>
<evidence type="ECO:0000256" key="7">
    <source>
        <dbReference type="ARBA" id="ARBA00044064"/>
    </source>
</evidence>
<evidence type="ECO:0000313" key="13">
    <source>
        <dbReference type="EMBL" id="KAL1124813.1"/>
    </source>
</evidence>
<evidence type="ECO:0000256" key="1">
    <source>
        <dbReference type="ARBA" id="ARBA00008645"/>
    </source>
</evidence>
<reference evidence="13 14" key="1">
    <citation type="submission" date="2024-07" db="EMBL/GenBank/DDBJ databases">
        <title>Chromosome-level genome assembly of the water stick insect Ranatra chinensis (Heteroptera: Nepidae).</title>
        <authorList>
            <person name="Liu X."/>
        </authorList>
    </citation>
    <scope>NUCLEOTIDE SEQUENCE [LARGE SCALE GENOMIC DNA]</scope>
    <source>
        <strain evidence="13">Cailab_2021Rc</strain>
        <tissue evidence="13">Muscle</tissue>
    </source>
</reference>
<evidence type="ECO:0000313" key="14">
    <source>
        <dbReference type="Proteomes" id="UP001558652"/>
    </source>
</evidence>
<gene>
    <name evidence="13" type="ORF">AAG570_001434</name>
</gene>
<comment type="caution">
    <text evidence="13">The sequence shown here is derived from an EMBL/GenBank/DDBJ whole genome shotgun (WGS) entry which is preliminary data.</text>
</comment>
<dbReference type="InterPro" id="IPR000073">
    <property type="entry name" value="AB_hydrolase_1"/>
</dbReference>
<accession>A0ABD0YUE7</accession>
<protein>
    <recommendedName>
        <fullName evidence="7">sn-1-specific diacylglycerol lipase ABHD11</fullName>
        <ecNumber evidence="3">3.1.1.116</ecNumber>
    </recommendedName>
    <alternativeName>
        <fullName evidence="4">Alpha/beta hydrolase domain-containing protein 11</fullName>
    </alternativeName>
</protein>
<comment type="catalytic activity">
    <reaction evidence="6">
        <text>a 1,3-diacyl-sn-glycerol + H2O = a 1-acyl-sn-glycerol + a fatty acid + H(+)</text>
        <dbReference type="Rhea" id="RHEA:38503"/>
        <dbReference type="ChEBI" id="CHEBI:15377"/>
        <dbReference type="ChEBI" id="CHEBI:15378"/>
        <dbReference type="ChEBI" id="CHEBI:28868"/>
        <dbReference type="ChEBI" id="CHEBI:64683"/>
        <dbReference type="ChEBI" id="CHEBI:77272"/>
    </reaction>
</comment>
<dbReference type="Gene3D" id="3.40.50.1820">
    <property type="entry name" value="alpha/beta hydrolase"/>
    <property type="match status" value="1"/>
</dbReference>
<evidence type="ECO:0000256" key="11">
    <source>
        <dbReference type="ARBA" id="ARBA00048919"/>
    </source>
</evidence>
<comment type="catalytic activity">
    <reaction evidence="8">
        <text>1-octadecanoyl-2-(4Z,7Z,10Z,13Z,16Z,19Z-docosahexaenoyl)-sn-glycerol + H2O = 2-(4Z,7Z,10Z,13Z,16Z,19Z-docosahexaenoyl)-glycerol + octadecanoate + H(+)</text>
        <dbReference type="Rhea" id="RHEA:77107"/>
        <dbReference type="ChEBI" id="CHEBI:15377"/>
        <dbReference type="ChEBI" id="CHEBI:15378"/>
        <dbReference type="ChEBI" id="CHEBI:25629"/>
        <dbReference type="ChEBI" id="CHEBI:77129"/>
        <dbReference type="ChEBI" id="CHEBI:186738"/>
    </reaction>
</comment>
<evidence type="ECO:0000256" key="3">
    <source>
        <dbReference type="ARBA" id="ARBA00026104"/>
    </source>
</evidence>
<dbReference type="AlphaFoldDB" id="A0ABD0YUE7"/>
<dbReference type="PANTHER" id="PTHR46118">
    <property type="entry name" value="PROTEIN ABHD11"/>
    <property type="match status" value="1"/>
</dbReference>
<organism evidence="13 14">
    <name type="scientific">Ranatra chinensis</name>
    <dbReference type="NCBI Taxonomy" id="642074"/>
    <lineage>
        <taxon>Eukaryota</taxon>
        <taxon>Metazoa</taxon>
        <taxon>Ecdysozoa</taxon>
        <taxon>Arthropoda</taxon>
        <taxon>Hexapoda</taxon>
        <taxon>Insecta</taxon>
        <taxon>Pterygota</taxon>
        <taxon>Neoptera</taxon>
        <taxon>Paraneoptera</taxon>
        <taxon>Hemiptera</taxon>
        <taxon>Heteroptera</taxon>
        <taxon>Panheteroptera</taxon>
        <taxon>Nepomorpha</taxon>
        <taxon>Nepidae</taxon>
        <taxon>Ranatrinae</taxon>
        <taxon>Ranatra</taxon>
    </lineage>
</organism>
<sequence length="322" mass="36032">MMYRFVQSCDKMLSTIHFHVSCIFTAKIYTVYHWQANNGEPKLKPLPLAYSSYFPVDSEEGKHPRDLVIILHGLLGSKSNWNSIAKAIVERVNRRVILADARNHGQSPHSDQMSYEHMAEDVRLLLDSLVVKKVDKVCLMGHSMGGRSAMYFALKYPSFVDNIIVVDISPVGAIESIDALVALCRAMKDVVLKPNLSLAEARADAGEQLKPHVRDLATLNFLLTNLVSRREVPGFRWRINLESIVDSSGRLAVFPNVGTTFGKSALFVGAENSSFLKPEDEPYILKLFPRAQFEYVPNSGHLIHVDNPDVLLALIIKFVSNV</sequence>
<dbReference type="SUPFAM" id="SSF53474">
    <property type="entry name" value="alpha/beta-Hydrolases"/>
    <property type="match status" value="1"/>
</dbReference>
<evidence type="ECO:0000256" key="6">
    <source>
        <dbReference type="ARBA" id="ARBA00043742"/>
    </source>
</evidence>
<evidence type="ECO:0000259" key="12">
    <source>
        <dbReference type="Pfam" id="PF00561"/>
    </source>
</evidence>
<dbReference type="PANTHER" id="PTHR46118:SF4">
    <property type="entry name" value="PROTEIN ABHD11"/>
    <property type="match status" value="1"/>
</dbReference>
<dbReference type="InterPro" id="IPR029058">
    <property type="entry name" value="AB_hydrolase_fold"/>
</dbReference>
<dbReference type="EC" id="3.1.1.116" evidence="3"/>
<dbReference type="Proteomes" id="UP001558652">
    <property type="component" value="Unassembled WGS sequence"/>
</dbReference>
<keyword evidence="14" id="KW-1185">Reference proteome</keyword>
<dbReference type="EMBL" id="JBFDAA010000010">
    <property type="protein sequence ID" value="KAL1124813.1"/>
    <property type="molecule type" value="Genomic_DNA"/>
</dbReference>
<keyword evidence="2" id="KW-0378">Hydrolase</keyword>
<evidence type="ECO:0000256" key="8">
    <source>
        <dbReference type="ARBA" id="ARBA00048283"/>
    </source>
</evidence>
<comment type="catalytic activity">
    <reaction evidence="11">
        <text>1-octadecanoyl-2-(5Z,8Z,11Z,14Z-eicosatetraenoyl)-sn-glycerol + H2O = 2-(5Z,8Z,11Z,14Z-eicosatetraenoyl)-glycerol + octadecanoate + H(+)</text>
        <dbReference type="Rhea" id="RHEA:38507"/>
        <dbReference type="ChEBI" id="CHEBI:15377"/>
        <dbReference type="ChEBI" id="CHEBI:15378"/>
        <dbReference type="ChEBI" id="CHEBI:25629"/>
        <dbReference type="ChEBI" id="CHEBI:52392"/>
        <dbReference type="ChEBI" id="CHEBI:75728"/>
    </reaction>
</comment>
<dbReference type="PRINTS" id="PR00111">
    <property type="entry name" value="ABHYDROLASE"/>
</dbReference>
<evidence type="ECO:0000256" key="9">
    <source>
        <dbReference type="ARBA" id="ARBA00048504"/>
    </source>
</evidence>
<evidence type="ECO:0000256" key="10">
    <source>
        <dbReference type="ARBA" id="ARBA00048513"/>
    </source>
</evidence>
<comment type="similarity">
    <text evidence="1">Belongs to the AB hydrolase superfamily.</text>
</comment>
<evidence type="ECO:0000256" key="4">
    <source>
        <dbReference type="ARBA" id="ARBA00042703"/>
    </source>
</evidence>
<comment type="catalytic activity">
    <reaction evidence="5">
        <text>a 1,2-diacyl-sn-glycerol + H2O = a 2-acylglycerol + a fatty acid + H(+)</text>
        <dbReference type="Rhea" id="RHEA:33275"/>
        <dbReference type="ChEBI" id="CHEBI:15377"/>
        <dbReference type="ChEBI" id="CHEBI:15378"/>
        <dbReference type="ChEBI" id="CHEBI:17389"/>
        <dbReference type="ChEBI" id="CHEBI:17815"/>
        <dbReference type="ChEBI" id="CHEBI:28868"/>
        <dbReference type="EC" id="3.1.1.116"/>
    </reaction>
</comment>
<comment type="catalytic activity">
    <reaction evidence="9">
        <text>1,2-didecanoylglycerol + H2O = decanoylglycerol + decanoate + H(+)</text>
        <dbReference type="Rhea" id="RHEA:48596"/>
        <dbReference type="ChEBI" id="CHEBI:11152"/>
        <dbReference type="ChEBI" id="CHEBI:15377"/>
        <dbReference type="ChEBI" id="CHEBI:15378"/>
        <dbReference type="ChEBI" id="CHEBI:27689"/>
        <dbReference type="ChEBI" id="CHEBI:90605"/>
    </reaction>
</comment>
<comment type="catalytic activity">
    <reaction evidence="10">
        <text>1-octadecanoyl-2-(9Z-octadecenoyl)-sn-glycerol + H2O = 2-(9Z-octadecenoyl)-glycerol + octadecanoate + H(+)</text>
        <dbReference type="Rhea" id="RHEA:77103"/>
        <dbReference type="ChEBI" id="CHEBI:15377"/>
        <dbReference type="ChEBI" id="CHEBI:15378"/>
        <dbReference type="ChEBI" id="CHEBI:25629"/>
        <dbReference type="ChEBI" id="CHEBI:73990"/>
        <dbReference type="ChEBI" id="CHEBI:75468"/>
    </reaction>
</comment>
<evidence type="ECO:0000256" key="2">
    <source>
        <dbReference type="ARBA" id="ARBA00022801"/>
    </source>
</evidence>
<evidence type="ECO:0000256" key="5">
    <source>
        <dbReference type="ARBA" id="ARBA00043667"/>
    </source>
</evidence>
<dbReference type="GO" id="GO:0016787">
    <property type="term" value="F:hydrolase activity"/>
    <property type="evidence" value="ECO:0007669"/>
    <property type="project" value="UniProtKB-KW"/>
</dbReference>